<keyword evidence="3" id="KW-1185">Reference proteome</keyword>
<reference evidence="3" key="2">
    <citation type="submission" date="2010-07" db="EMBL/GenBank/DDBJ databases">
        <title>Complete genome sequence of Arthrobacter arilaitensis (strain DSM 16368 / CIP 108037 / JCM 13566 / Re117).</title>
        <authorList>
            <person name="Genoscope."/>
        </authorList>
    </citation>
    <scope>NUCLEOTIDE SEQUENCE [LARGE SCALE GENOMIC DNA]</scope>
    <source>
        <strain evidence="3">DSM 16368 / CIP 108037 / IAM 15318 / JCM 13566 / Re117</strain>
    </source>
</reference>
<sequence>MTSTPQTQSRPSRTGAIITLVIGAILTITGPIFGVLAGAFSMVPAAIEVGDNTAEISPSGIVALDAEASVFLLAPVAELEHLNHDICSVTGPNGEAAPVSFAPASALNTLVNGQRYESFAQVTAATTGPHDITCDTDSIPVVAVPPFTGLFGTFAWWSIGGLAVSLIGVVLVIIGIVRVARKPSIQ</sequence>
<feature type="transmembrane region" description="Helical" evidence="1">
    <location>
        <begin position="16"/>
        <end position="40"/>
    </location>
</feature>
<name>A0ABP1U009_GLUAR</name>
<evidence type="ECO:0000256" key="1">
    <source>
        <dbReference type="SAM" id="Phobius"/>
    </source>
</evidence>
<evidence type="ECO:0000313" key="3">
    <source>
        <dbReference type="Proteomes" id="UP000006878"/>
    </source>
</evidence>
<evidence type="ECO:0000313" key="2">
    <source>
        <dbReference type="EMBL" id="CBT74650.1"/>
    </source>
</evidence>
<feature type="transmembrane region" description="Helical" evidence="1">
    <location>
        <begin position="154"/>
        <end position="177"/>
    </location>
</feature>
<gene>
    <name evidence="2" type="ordered locus">AARI_04160</name>
</gene>
<dbReference type="RefSeq" id="WP_013347801.1">
    <property type="nucleotide sequence ID" value="NC_014550.1"/>
</dbReference>
<dbReference type="Proteomes" id="UP000006878">
    <property type="component" value="Chromosome"/>
</dbReference>
<keyword evidence="1" id="KW-1133">Transmembrane helix</keyword>
<accession>A0ABP1U009</accession>
<keyword evidence="1" id="KW-0472">Membrane</keyword>
<dbReference type="EMBL" id="FQ311875">
    <property type="protein sequence ID" value="CBT74650.1"/>
    <property type="molecule type" value="Genomic_DNA"/>
</dbReference>
<proteinExistence type="predicted"/>
<dbReference type="GeneID" id="303184032"/>
<reference evidence="3" key="1">
    <citation type="journal article" date="2010" name="PLoS ONE">
        <title>The Arthrobacter arilaitensis Re117 genome sequence reveals its genetic adaptation to the surface of cheese.</title>
        <authorList>
            <person name="Monnet C."/>
            <person name="Loux V."/>
            <person name="Gibrat J.F."/>
            <person name="Spinnler E."/>
            <person name="Barbe V."/>
            <person name="Vacherie B."/>
            <person name="Gavory F."/>
            <person name="Gourbeyre E."/>
            <person name="Siguier P."/>
            <person name="Chandler M."/>
            <person name="Elleuch R."/>
            <person name="Irlinger F."/>
            <person name="Vallaeys T."/>
        </authorList>
    </citation>
    <scope>NUCLEOTIDE SEQUENCE</scope>
    <source>
        <strain evidence="3">DSM 16368 / CIP 108037 / IAM 15318 / JCM 13566 / Re117</strain>
    </source>
</reference>
<protein>
    <submittedName>
        <fullName evidence="2">Hypothetical membrane protein</fullName>
    </submittedName>
</protein>
<keyword evidence="1" id="KW-0812">Transmembrane</keyword>
<organism evidence="2 3">
    <name type="scientific">Glutamicibacter arilaitensis (strain DSM 16368 / CIP 108037 / IAM 15318 / JCM 13566 / NCIMB 14258 / Re117)</name>
    <name type="common">Arthrobacter arilaitensis</name>
    <dbReference type="NCBI Taxonomy" id="861360"/>
    <lineage>
        <taxon>Bacteria</taxon>
        <taxon>Bacillati</taxon>
        <taxon>Actinomycetota</taxon>
        <taxon>Actinomycetes</taxon>
        <taxon>Micrococcales</taxon>
        <taxon>Micrococcaceae</taxon>
        <taxon>Glutamicibacter</taxon>
    </lineage>
</organism>